<dbReference type="InterPro" id="IPR007712">
    <property type="entry name" value="RelE/ParE_toxin"/>
</dbReference>
<reference evidence="4" key="1">
    <citation type="submission" date="2019-11" db="EMBL/GenBank/DDBJ databases">
        <title>Isolation and characterization of a novel species in the genus Sulfuriferula.</title>
        <authorList>
            <person name="Mochizuki J."/>
            <person name="Kojima H."/>
            <person name="Fukui M."/>
        </authorList>
    </citation>
    <scope>NUCLEOTIDE SEQUENCE [LARGE SCALE GENOMIC DNA]</scope>
    <source>
        <strain evidence="4">SGTM</strain>
    </source>
</reference>
<comment type="similarity">
    <text evidence="1">Belongs to the RelE toxin family.</text>
</comment>
<sequence length="97" mass="11242">MKVVVHPAAADDLNNAADFYTSQASKQLGLALITEFENAALLLAENPELSTLWRAGTRRFILRRFPFNIVYCLFPDHIFVIAVAHQRRRPGYWRRRQ</sequence>
<name>A0A809REC9_9PROT</name>
<dbReference type="Gene3D" id="3.30.2310.20">
    <property type="entry name" value="RelE-like"/>
    <property type="match status" value="1"/>
</dbReference>
<dbReference type="AlphaFoldDB" id="A0A809REC9"/>
<dbReference type="KEGG" id="sniv:SFSGTM_08370"/>
<dbReference type="Pfam" id="PF05016">
    <property type="entry name" value="ParE_toxin"/>
    <property type="match status" value="1"/>
</dbReference>
<dbReference type="PANTHER" id="PTHR33755:SF8">
    <property type="entry name" value="TOXIN PARE2"/>
    <property type="match status" value="1"/>
</dbReference>
<evidence type="ECO:0000256" key="2">
    <source>
        <dbReference type="ARBA" id="ARBA00022649"/>
    </source>
</evidence>
<gene>
    <name evidence="3" type="ORF">SFSGTM_08370</name>
</gene>
<evidence type="ECO:0000313" key="4">
    <source>
        <dbReference type="Proteomes" id="UP000463939"/>
    </source>
</evidence>
<proteinExistence type="inferred from homology"/>
<keyword evidence="4" id="KW-1185">Reference proteome</keyword>
<dbReference type="RefSeq" id="WP_162084095.1">
    <property type="nucleotide sequence ID" value="NZ_AP021881.1"/>
</dbReference>
<evidence type="ECO:0000313" key="3">
    <source>
        <dbReference type="EMBL" id="BBP00129.1"/>
    </source>
</evidence>
<keyword evidence="2" id="KW-1277">Toxin-antitoxin system</keyword>
<dbReference type="PANTHER" id="PTHR33755">
    <property type="entry name" value="TOXIN PARE1-RELATED"/>
    <property type="match status" value="1"/>
</dbReference>
<dbReference type="EMBL" id="AP021881">
    <property type="protein sequence ID" value="BBP00129.1"/>
    <property type="molecule type" value="Genomic_DNA"/>
</dbReference>
<evidence type="ECO:0000256" key="1">
    <source>
        <dbReference type="ARBA" id="ARBA00006226"/>
    </source>
</evidence>
<accession>A0A809REC9</accession>
<dbReference type="InterPro" id="IPR051803">
    <property type="entry name" value="TA_system_RelE-like_toxin"/>
</dbReference>
<evidence type="ECO:0008006" key="5">
    <source>
        <dbReference type="Google" id="ProtNLM"/>
    </source>
</evidence>
<dbReference type="InterPro" id="IPR035093">
    <property type="entry name" value="RelE/ParE_toxin_dom_sf"/>
</dbReference>
<dbReference type="Proteomes" id="UP000463939">
    <property type="component" value="Chromosome"/>
</dbReference>
<protein>
    <recommendedName>
        <fullName evidence="5">Type II toxin-antitoxin system RelE/ParE family toxin</fullName>
    </recommendedName>
</protein>
<organism evidence="3 4">
    <name type="scientific">Sulfuriferula nivalis</name>
    <dbReference type="NCBI Taxonomy" id="2675298"/>
    <lineage>
        <taxon>Bacteria</taxon>
        <taxon>Pseudomonadati</taxon>
        <taxon>Pseudomonadota</taxon>
        <taxon>Betaproteobacteria</taxon>
        <taxon>Nitrosomonadales</taxon>
        <taxon>Sulfuricellaceae</taxon>
        <taxon>Sulfuriferula</taxon>
    </lineage>
</organism>